<evidence type="ECO:0000256" key="6">
    <source>
        <dbReference type="SAM" id="Phobius"/>
    </source>
</evidence>
<evidence type="ECO:0000256" key="1">
    <source>
        <dbReference type="ARBA" id="ARBA00004651"/>
    </source>
</evidence>
<keyword evidence="4 6" id="KW-1133">Transmembrane helix</keyword>
<keyword evidence="3 6" id="KW-0812">Transmembrane</keyword>
<feature type="domain" description="Type II secretion system protein GspF" evidence="7">
    <location>
        <begin position="116"/>
        <end position="233"/>
    </location>
</feature>
<evidence type="ECO:0000256" key="2">
    <source>
        <dbReference type="ARBA" id="ARBA00022475"/>
    </source>
</evidence>
<comment type="subcellular location">
    <subcellularLocation>
        <location evidence="1">Cell membrane</location>
        <topology evidence="1">Multi-pass membrane protein</topology>
    </subcellularLocation>
</comment>
<evidence type="ECO:0000313" key="8">
    <source>
        <dbReference type="EMBL" id="KAA1425133.1"/>
    </source>
</evidence>
<gene>
    <name evidence="8" type="ORF">FE697_004450</name>
</gene>
<dbReference type="PANTHER" id="PTHR35007:SF4">
    <property type="entry name" value="CONSERVED TRANSMEMBRANE PROTEIN-RELATED"/>
    <property type="match status" value="1"/>
</dbReference>
<evidence type="ECO:0000256" key="5">
    <source>
        <dbReference type="ARBA" id="ARBA00023136"/>
    </source>
</evidence>
<feature type="transmembrane region" description="Helical" evidence="6">
    <location>
        <begin position="223"/>
        <end position="245"/>
    </location>
</feature>
<reference evidence="8 9" key="1">
    <citation type="submission" date="2019-09" db="EMBL/GenBank/DDBJ databases">
        <title>Mumia zhuanghuii sp. nov. isolated from the intestinal contents of plateau pika (Ochotona curzoniae) in the Qinghai-Tibet plateau of China.</title>
        <authorList>
            <person name="Tian Z."/>
        </authorList>
    </citation>
    <scope>NUCLEOTIDE SEQUENCE [LARGE SCALE GENOMIC DNA]</scope>
    <source>
        <strain evidence="9">350</strain>
    </source>
</reference>
<dbReference type="Proteomes" id="UP000307768">
    <property type="component" value="Unassembled WGS sequence"/>
</dbReference>
<dbReference type="RefSeq" id="WP_149768307.1">
    <property type="nucleotide sequence ID" value="NZ_VDFQ02000001.1"/>
</dbReference>
<dbReference type="PANTHER" id="PTHR35007">
    <property type="entry name" value="INTEGRAL MEMBRANE PROTEIN-RELATED"/>
    <property type="match status" value="1"/>
</dbReference>
<dbReference type="OrthoDB" id="3748275at2"/>
<evidence type="ECO:0000256" key="4">
    <source>
        <dbReference type="ARBA" id="ARBA00022989"/>
    </source>
</evidence>
<feature type="transmembrane region" description="Helical" evidence="6">
    <location>
        <begin position="62"/>
        <end position="95"/>
    </location>
</feature>
<dbReference type="Pfam" id="PF00482">
    <property type="entry name" value="T2SSF"/>
    <property type="match status" value="1"/>
</dbReference>
<organism evidence="8 9">
    <name type="scientific">Mumia zhuanghuii</name>
    <dbReference type="NCBI Taxonomy" id="2585211"/>
    <lineage>
        <taxon>Bacteria</taxon>
        <taxon>Bacillati</taxon>
        <taxon>Actinomycetota</taxon>
        <taxon>Actinomycetes</taxon>
        <taxon>Propionibacteriales</taxon>
        <taxon>Nocardioidaceae</taxon>
        <taxon>Mumia</taxon>
    </lineage>
</organism>
<protein>
    <submittedName>
        <fullName evidence="8">Type II secretion system protein</fullName>
    </submittedName>
</protein>
<name>A0A5Q6S415_9ACTN</name>
<dbReference type="AlphaFoldDB" id="A0A5Q6S415"/>
<sequence>MTGAASYDVGVVAAGALAATAGWLLAGRTLATRQLATVSPAREGASDEPAAPRGRLPGALPIAVAVATVVVLAATGVTVVAVLVAGCVAWLVAALRLRSRARTARRRTHAHVTAACEALAAELAAGLPPSLALERVAADHAELRPVDARVRLGGDAAAAFRAAAMQPGAEGLRDVAAAWSVSVRSGAGLAAVLDRVVEGLRARDDIVREVDATLGPPRATARLLAVLPLLALALGAALGGNPVAFLLSGGIGSWCLATGAALAVAGVLWVERITDGAAR</sequence>
<accession>A0A5Q6S415</accession>
<evidence type="ECO:0000313" key="9">
    <source>
        <dbReference type="Proteomes" id="UP000307768"/>
    </source>
</evidence>
<comment type="caution">
    <text evidence="8">The sequence shown here is derived from an EMBL/GenBank/DDBJ whole genome shotgun (WGS) entry which is preliminary data.</text>
</comment>
<dbReference type="InterPro" id="IPR018076">
    <property type="entry name" value="T2SS_GspF_dom"/>
</dbReference>
<dbReference type="EMBL" id="VDFQ02000001">
    <property type="protein sequence ID" value="KAA1425133.1"/>
    <property type="molecule type" value="Genomic_DNA"/>
</dbReference>
<keyword evidence="5 6" id="KW-0472">Membrane</keyword>
<feature type="transmembrane region" description="Helical" evidence="6">
    <location>
        <begin position="251"/>
        <end position="270"/>
    </location>
</feature>
<feature type="transmembrane region" description="Helical" evidence="6">
    <location>
        <begin position="7"/>
        <end position="26"/>
    </location>
</feature>
<dbReference type="GO" id="GO:0005886">
    <property type="term" value="C:plasma membrane"/>
    <property type="evidence" value="ECO:0007669"/>
    <property type="project" value="UniProtKB-SubCell"/>
</dbReference>
<keyword evidence="2" id="KW-1003">Cell membrane</keyword>
<evidence type="ECO:0000256" key="3">
    <source>
        <dbReference type="ARBA" id="ARBA00022692"/>
    </source>
</evidence>
<proteinExistence type="predicted"/>
<evidence type="ECO:0000259" key="7">
    <source>
        <dbReference type="Pfam" id="PF00482"/>
    </source>
</evidence>